<feature type="compositionally biased region" description="Polar residues" evidence="6">
    <location>
        <begin position="876"/>
        <end position="886"/>
    </location>
</feature>
<feature type="compositionally biased region" description="Pro residues" evidence="6">
    <location>
        <begin position="1093"/>
        <end position="1111"/>
    </location>
</feature>
<feature type="domain" description="OTU" evidence="7">
    <location>
        <begin position="28"/>
        <end position="149"/>
    </location>
</feature>
<evidence type="ECO:0000313" key="8">
    <source>
        <dbReference type="Proteomes" id="UP001318040"/>
    </source>
</evidence>
<dbReference type="InterPro" id="IPR003323">
    <property type="entry name" value="OTU_dom"/>
</dbReference>
<feature type="compositionally biased region" description="Gly residues" evidence="6">
    <location>
        <begin position="973"/>
        <end position="998"/>
    </location>
</feature>
<feature type="region of interest" description="Disordered" evidence="6">
    <location>
        <begin position="1270"/>
        <end position="1291"/>
    </location>
</feature>
<dbReference type="InterPro" id="IPR050704">
    <property type="entry name" value="Peptidase_C85-like"/>
</dbReference>
<feature type="region of interest" description="Disordered" evidence="6">
    <location>
        <begin position="876"/>
        <end position="951"/>
    </location>
</feature>
<keyword evidence="5" id="KW-0378">Hydrolase</keyword>
<reference evidence="9" key="1">
    <citation type="submission" date="2025-08" db="UniProtKB">
        <authorList>
            <consortium name="RefSeq"/>
        </authorList>
    </citation>
    <scope>IDENTIFICATION</scope>
    <source>
        <tissue evidence="9">Sperm</tissue>
    </source>
</reference>
<dbReference type="SUPFAM" id="SSF54001">
    <property type="entry name" value="Cysteine proteinases"/>
    <property type="match status" value="1"/>
</dbReference>
<evidence type="ECO:0000256" key="4">
    <source>
        <dbReference type="ARBA" id="ARBA00022786"/>
    </source>
</evidence>
<keyword evidence="5" id="KW-0788">Thiol protease</keyword>
<evidence type="ECO:0000259" key="7">
    <source>
        <dbReference type="PROSITE" id="PS50802"/>
    </source>
</evidence>
<name>A0AAJ7T5B3_PETMA</name>
<dbReference type="PROSITE" id="PS50802">
    <property type="entry name" value="OTU"/>
    <property type="match status" value="1"/>
</dbReference>
<comment type="catalytic activity">
    <reaction evidence="1">
        <text>Thiol-dependent hydrolysis of ester, thioester, amide, peptide and isopeptide bonds formed by the C-terminal Gly of ubiquitin (a 76-residue protein attached to proteins as an intracellular targeting signal).</text>
        <dbReference type="EC" id="3.4.19.12"/>
    </reaction>
</comment>
<dbReference type="InterPro" id="IPR038765">
    <property type="entry name" value="Papain-like_cys_pep_sf"/>
</dbReference>
<proteinExistence type="predicted"/>
<protein>
    <recommendedName>
        <fullName evidence="2">ubiquitinyl hydrolase 1</fullName>
        <ecNumber evidence="2">3.4.19.12</ecNumber>
    </recommendedName>
</protein>
<dbReference type="GO" id="GO:0006508">
    <property type="term" value="P:proteolysis"/>
    <property type="evidence" value="ECO:0007669"/>
    <property type="project" value="UniProtKB-KW"/>
</dbReference>
<feature type="compositionally biased region" description="Basic and acidic residues" evidence="6">
    <location>
        <begin position="335"/>
        <end position="344"/>
    </location>
</feature>
<dbReference type="EC" id="3.4.19.12" evidence="2"/>
<dbReference type="KEGG" id="pmrn:116942849"/>
<evidence type="ECO:0000256" key="1">
    <source>
        <dbReference type="ARBA" id="ARBA00000707"/>
    </source>
</evidence>
<dbReference type="Proteomes" id="UP001318040">
    <property type="component" value="Chromosome 16"/>
</dbReference>
<evidence type="ECO:0000256" key="3">
    <source>
        <dbReference type="ARBA" id="ARBA00022670"/>
    </source>
</evidence>
<keyword evidence="3" id="KW-0645">Protease</keyword>
<dbReference type="GO" id="GO:0061578">
    <property type="term" value="F:K63-linked deubiquitinase activity"/>
    <property type="evidence" value="ECO:0007669"/>
    <property type="project" value="TreeGrafter"/>
</dbReference>
<dbReference type="GO" id="GO:0016579">
    <property type="term" value="P:protein deubiquitination"/>
    <property type="evidence" value="ECO:0007669"/>
    <property type="project" value="TreeGrafter"/>
</dbReference>
<feature type="compositionally biased region" description="Gly residues" evidence="6">
    <location>
        <begin position="916"/>
        <end position="927"/>
    </location>
</feature>
<feature type="compositionally biased region" description="Pro residues" evidence="6">
    <location>
        <begin position="1176"/>
        <end position="1185"/>
    </location>
</feature>
<feature type="compositionally biased region" description="Low complexity" evidence="6">
    <location>
        <begin position="732"/>
        <end position="743"/>
    </location>
</feature>
<feature type="region of interest" description="Disordered" evidence="6">
    <location>
        <begin position="970"/>
        <end position="1051"/>
    </location>
</feature>
<evidence type="ECO:0000313" key="9">
    <source>
        <dbReference type="RefSeq" id="XP_032811109.1"/>
    </source>
</evidence>
<feature type="region of interest" description="Disordered" evidence="6">
    <location>
        <begin position="317"/>
        <end position="369"/>
    </location>
</feature>
<dbReference type="InterPro" id="IPR049770">
    <property type="entry name" value="OTU_Tudor"/>
</dbReference>
<sequence>MYKHKRLAVVQPHSQQQSIDEYLSSHGLYRKFIAKDGSCLFRVVAEQVFHTQSLHLDVRKACVAFLRRNKDKFEAFVEGSFEDHLQQLSNPKEWGGDLEINALSIMYSRDFIIYQEPGRPPANVTEHGFKDKILLCFSNGNHYDSVYSRKFPAVAGICQAVLYELLYEHVFEVNRQTLRASVELYRSRKNHDSSSEEAILDSFGGDIESVPFSVMKSLDPFVYRNVEFEVWVASRKEQHEADHGSAPGVHFSEGDQCLVRVEERGDRYYPAYITEIFTENGPVNVYVEELKGSKCVALKNLKPLSWNPTLTYWGSAPDLAEQDGWNKGGKRRDVRGRPGEREGAPRGQMSLPPRMQQQQQQHKSGAMRSLAQHDCSMEYNPSMMDYSGLVQGGPPNKAVGPVHQARAFGRMRSPQVSDPWYRQTADEGLVPSDTAFPALPSARVYSSTMASSAQAGTRLPDHKPKGSVLEPAFAHALKTAKMPPDGQLGGGGAGGAAAVGGTRGGPASFGGPVPMPGHSATSIISSMLHNLSPQVTMSVSQPRTLLLPGGGMGVPLPGGPSAAPTPLPISRPRSSPSVAVGSASQACSPLAVTLPALHPPAVLSSAVKPSQAILAPIAALIPPCPTPGAMSSPSPAVIGPYSSSGPPPLHSYNHAALGGHPAMGPSSPFHGHQKILSLSTQASADGGSGGGGGQRDRATPLNGFSPSALAVSGDGVGSQPSAMAGGGGGGNTSPAGMPGDAAQNGALLAAGRGGGALERGAAGAEDRASIACAASGQKASLDSQAAAGSMSLLEPFDALSLYSKDPDGRDLPEDQRLLQFFFNYGIQAFAQARWLGPYQSLPGPWTSVYPPASFGLTHSPQQSRYFPAGDVSWPSAQSNPACSHNGDSLDVWAASPGAASHVPDAAKEWPPPQAVGSGGGGGGGGGWPLNNGAVGDQLKEQDGSGGDAFANGMEAGSMFNATSGAQAHFRGAWGTGGGGGGGGAGGGAQGDGGPGGSAYGVSSWLNHMQGGAVGGPPDFPSQGCKAQSLFDGGGGEQQQQQQGKVNTSGVAMGFPMDVRSLTSQAGMGLLSVPPPPPPPPHFSDSQPGGGGTPVPPPPPPPPLPPPPPFGPCPVSFADGGVGPPFPPFQTAQADMALASNSADFRPSPNYFAMGVAHGHHAQQQQQQHGLEFGVPRMPPPPPAPAPQGIVGSGARVRGEGSQFAGDQWYRGGLECYADPGGASQVRAEAMQRAVRDGGAAPPMSTGPYTAGGGNGFQVWGYGYQFVRLPQTEGSRPLDPRGQPGFENNPAM</sequence>
<feature type="region of interest" description="Disordered" evidence="6">
    <location>
        <begin position="652"/>
        <end position="743"/>
    </location>
</feature>
<dbReference type="CDD" id="cd20380">
    <property type="entry name" value="Tudor_TDRD13-like"/>
    <property type="match status" value="1"/>
</dbReference>
<feature type="compositionally biased region" description="Pro residues" evidence="6">
    <location>
        <begin position="1072"/>
        <end position="1081"/>
    </location>
</feature>
<dbReference type="PANTHER" id="PTHR12419:SF115">
    <property type="entry name" value="PROTEIN OVARIAN TUMOR LOCUS-RELATED"/>
    <property type="match status" value="1"/>
</dbReference>
<feature type="region of interest" description="Disordered" evidence="6">
    <location>
        <begin position="1066"/>
        <end position="1128"/>
    </location>
</feature>
<keyword evidence="4" id="KW-0833">Ubl conjugation pathway</keyword>
<evidence type="ECO:0000256" key="6">
    <source>
        <dbReference type="SAM" id="MobiDB-lite"/>
    </source>
</evidence>
<dbReference type="CDD" id="cd22794">
    <property type="entry name" value="OTU_OTUD4"/>
    <property type="match status" value="1"/>
</dbReference>
<dbReference type="Gene3D" id="3.90.70.80">
    <property type="match status" value="1"/>
</dbReference>
<gene>
    <name evidence="9" type="primary">LOC116942849</name>
</gene>
<evidence type="ECO:0000256" key="2">
    <source>
        <dbReference type="ARBA" id="ARBA00012759"/>
    </source>
</evidence>
<keyword evidence="8" id="KW-1185">Reference proteome</keyword>
<dbReference type="GO" id="GO:0004843">
    <property type="term" value="F:cysteine-type deubiquitinase activity"/>
    <property type="evidence" value="ECO:0007669"/>
    <property type="project" value="UniProtKB-EC"/>
</dbReference>
<dbReference type="Pfam" id="PF02338">
    <property type="entry name" value="OTU"/>
    <property type="match status" value="1"/>
</dbReference>
<evidence type="ECO:0000256" key="5">
    <source>
        <dbReference type="ARBA" id="ARBA00022807"/>
    </source>
</evidence>
<dbReference type="PANTHER" id="PTHR12419">
    <property type="entry name" value="OTU DOMAIN CONTAINING PROTEIN"/>
    <property type="match status" value="1"/>
</dbReference>
<feature type="region of interest" description="Disordered" evidence="6">
    <location>
        <begin position="1164"/>
        <end position="1199"/>
    </location>
</feature>
<organism evidence="8 9">
    <name type="scientific">Petromyzon marinus</name>
    <name type="common">Sea lamprey</name>
    <dbReference type="NCBI Taxonomy" id="7757"/>
    <lineage>
        <taxon>Eukaryota</taxon>
        <taxon>Metazoa</taxon>
        <taxon>Chordata</taxon>
        <taxon>Craniata</taxon>
        <taxon>Vertebrata</taxon>
        <taxon>Cyclostomata</taxon>
        <taxon>Hyperoartia</taxon>
        <taxon>Petromyzontiformes</taxon>
        <taxon>Petromyzontidae</taxon>
        <taxon>Petromyzon</taxon>
    </lineage>
</organism>
<accession>A0AAJ7T5B3</accession>
<dbReference type="RefSeq" id="XP_032811109.1">
    <property type="nucleotide sequence ID" value="XM_032955218.1"/>
</dbReference>